<name>A0A444YJ73_ARAHY</name>
<protein>
    <submittedName>
        <fullName evidence="1">Uncharacterized protein</fullName>
    </submittedName>
</protein>
<accession>A0A444YJ73</accession>
<proteinExistence type="predicted"/>
<dbReference type="AlphaFoldDB" id="A0A444YJ73"/>
<sequence length="89" mass="9754">MLTSLKFSVCPRDYVYENTLFPKSLNLMALTSLHLQHFTFCASGDSANDRGTVGEGEGGVHWGKRGGECVKEGEGAVMGRERKGRVFVE</sequence>
<dbReference type="Proteomes" id="UP000289738">
    <property type="component" value="Chromosome B06"/>
</dbReference>
<evidence type="ECO:0000313" key="1">
    <source>
        <dbReference type="EMBL" id="RYR01919.1"/>
    </source>
</evidence>
<reference evidence="1 2" key="1">
    <citation type="submission" date="2019-01" db="EMBL/GenBank/DDBJ databases">
        <title>Sequencing of cultivated peanut Arachis hypogaea provides insights into genome evolution and oil improvement.</title>
        <authorList>
            <person name="Chen X."/>
        </authorList>
    </citation>
    <scope>NUCLEOTIDE SEQUENCE [LARGE SCALE GENOMIC DNA]</scope>
    <source>
        <strain evidence="2">cv. Fuhuasheng</strain>
        <tissue evidence="1">Leaves</tissue>
    </source>
</reference>
<comment type="caution">
    <text evidence="1">The sequence shown here is derived from an EMBL/GenBank/DDBJ whole genome shotgun (WGS) entry which is preliminary data.</text>
</comment>
<dbReference type="EMBL" id="SDMP01000016">
    <property type="protein sequence ID" value="RYR01919.1"/>
    <property type="molecule type" value="Genomic_DNA"/>
</dbReference>
<evidence type="ECO:0000313" key="2">
    <source>
        <dbReference type="Proteomes" id="UP000289738"/>
    </source>
</evidence>
<keyword evidence="2" id="KW-1185">Reference proteome</keyword>
<organism evidence="1 2">
    <name type="scientific">Arachis hypogaea</name>
    <name type="common">Peanut</name>
    <dbReference type="NCBI Taxonomy" id="3818"/>
    <lineage>
        <taxon>Eukaryota</taxon>
        <taxon>Viridiplantae</taxon>
        <taxon>Streptophyta</taxon>
        <taxon>Embryophyta</taxon>
        <taxon>Tracheophyta</taxon>
        <taxon>Spermatophyta</taxon>
        <taxon>Magnoliopsida</taxon>
        <taxon>eudicotyledons</taxon>
        <taxon>Gunneridae</taxon>
        <taxon>Pentapetalae</taxon>
        <taxon>rosids</taxon>
        <taxon>fabids</taxon>
        <taxon>Fabales</taxon>
        <taxon>Fabaceae</taxon>
        <taxon>Papilionoideae</taxon>
        <taxon>50 kb inversion clade</taxon>
        <taxon>dalbergioids sensu lato</taxon>
        <taxon>Dalbergieae</taxon>
        <taxon>Pterocarpus clade</taxon>
        <taxon>Arachis</taxon>
    </lineage>
</organism>
<gene>
    <name evidence="1" type="ORF">Ahy_B06g080781</name>
</gene>